<feature type="region of interest" description="Disordered" evidence="1">
    <location>
        <begin position="1"/>
        <end position="26"/>
    </location>
</feature>
<dbReference type="Gene3D" id="3.40.50.720">
    <property type="entry name" value="NAD(P)-binding Rossmann-like Domain"/>
    <property type="match status" value="1"/>
</dbReference>
<organism evidence="2 3">
    <name type="scientific">Dermatophilus congolensis</name>
    <dbReference type="NCBI Taxonomy" id="1863"/>
    <lineage>
        <taxon>Bacteria</taxon>
        <taxon>Bacillati</taxon>
        <taxon>Actinomycetota</taxon>
        <taxon>Actinomycetes</taxon>
        <taxon>Micrococcales</taxon>
        <taxon>Dermatophilaceae</taxon>
        <taxon>Dermatophilus</taxon>
    </lineage>
</organism>
<dbReference type="Proteomes" id="UP000242637">
    <property type="component" value="Chromosome 1"/>
</dbReference>
<accession>A0A239VT29</accession>
<evidence type="ECO:0000313" key="2">
    <source>
        <dbReference type="EMBL" id="SNV25421.1"/>
    </source>
</evidence>
<proteinExistence type="predicted"/>
<dbReference type="SUPFAM" id="SSF51735">
    <property type="entry name" value="NAD(P)-binding Rossmann-fold domains"/>
    <property type="match status" value="1"/>
</dbReference>
<gene>
    <name evidence="2" type="ORF">SAMEA4475696_02245</name>
</gene>
<evidence type="ECO:0000256" key="1">
    <source>
        <dbReference type="SAM" id="MobiDB-lite"/>
    </source>
</evidence>
<dbReference type="EMBL" id="LT906453">
    <property type="protein sequence ID" value="SNV25421.1"/>
    <property type="molecule type" value="Genomic_DNA"/>
</dbReference>
<evidence type="ECO:0000313" key="3">
    <source>
        <dbReference type="Proteomes" id="UP000242637"/>
    </source>
</evidence>
<dbReference type="KEGG" id="dco:SAMEA4475696_2245"/>
<keyword evidence="3" id="KW-1185">Reference proteome</keyword>
<reference evidence="2 3" key="1">
    <citation type="submission" date="2017-06" db="EMBL/GenBank/DDBJ databases">
        <authorList>
            <consortium name="Pathogen Informatics"/>
        </authorList>
    </citation>
    <scope>NUCLEOTIDE SEQUENCE [LARGE SCALE GENOMIC DNA]</scope>
    <source>
        <strain evidence="2 3">NCTC13039</strain>
    </source>
</reference>
<dbReference type="AlphaFoldDB" id="A0A239VT29"/>
<protein>
    <submittedName>
        <fullName evidence="2">Uncharacterized protein</fullName>
    </submittedName>
</protein>
<name>A0A239VT29_9MICO</name>
<feature type="compositionally biased region" description="Polar residues" evidence="1">
    <location>
        <begin position="56"/>
        <end position="71"/>
    </location>
</feature>
<dbReference type="InterPro" id="IPR036291">
    <property type="entry name" value="NAD(P)-bd_dom_sf"/>
</dbReference>
<feature type="region of interest" description="Disordered" evidence="1">
    <location>
        <begin position="52"/>
        <end position="71"/>
    </location>
</feature>
<sequence length="71" mass="7528">MNHPLPDHHLTTTPGDERGEHHPVDALRDTTIAITGGTGSFGSTMARRLLKHGVKKSTSSPATKPNNTTCA</sequence>
<dbReference type="STRING" id="1121387.GCA_000429885_00612"/>